<evidence type="ECO:0000256" key="1">
    <source>
        <dbReference type="SAM" id="MobiDB-lite"/>
    </source>
</evidence>
<protein>
    <submittedName>
        <fullName evidence="2">Uncharacterized protein</fullName>
    </submittedName>
</protein>
<dbReference type="EMBL" id="BARU01015397">
    <property type="protein sequence ID" value="GAH51442.1"/>
    <property type="molecule type" value="Genomic_DNA"/>
</dbReference>
<organism evidence="2">
    <name type="scientific">marine sediment metagenome</name>
    <dbReference type="NCBI Taxonomy" id="412755"/>
    <lineage>
        <taxon>unclassified sequences</taxon>
        <taxon>metagenomes</taxon>
        <taxon>ecological metagenomes</taxon>
    </lineage>
</organism>
<sequence>GISCGFNAVDDVIYGADWGFDQAGYAQPAQTGTWNTWSLSAACGASGAHGTSSPAWLFTCMEDAAAVQGYFYQHSLTGGIPNPTPDSVWDFDPTQSQDLTAD</sequence>
<evidence type="ECO:0000313" key="2">
    <source>
        <dbReference type="EMBL" id="GAH51442.1"/>
    </source>
</evidence>
<dbReference type="AlphaFoldDB" id="X1G2G1"/>
<gene>
    <name evidence="2" type="ORF">S03H2_26500</name>
</gene>
<comment type="caution">
    <text evidence="2">The sequence shown here is derived from an EMBL/GenBank/DDBJ whole genome shotgun (WGS) entry which is preliminary data.</text>
</comment>
<accession>X1G2G1</accession>
<feature type="region of interest" description="Disordered" evidence="1">
    <location>
        <begin position="83"/>
        <end position="102"/>
    </location>
</feature>
<feature type="compositionally biased region" description="Polar residues" evidence="1">
    <location>
        <begin position="93"/>
        <end position="102"/>
    </location>
</feature>
<proteinExistence type="predicted"/>
<feature type="non-terminal residue" evidence="2">
    <location>
        <position position="1"/>
    </location>
</feature>
<reference evidence="2" key="1">
    <citation type="journal article" date="2014" name="Front. Microbiol.">
        <title>High frequency of phylogenetically diverse reductive dehalogenase-homologous genes in deep subseafloor sedimentary metagenomes.</title>
        <authorList>
            <person name="Kawai M."/>
            <person name="Futagami T."/>
            <person name="Toyoda A."/>
            <person name="Takaki Y."/>
            <person name="Nishi S."/>
            <person name="Hori S."/>
            <person name="Arai W."/>
            <person name="Tsubouchi T."/>
            <person name="Morono Y."/>
            <person name="Uchiyama I."/>
            <person name="Ito T."/>
            <person name="Fujiyama A."/>
            <person name="Inagaki F."/>
            <person name="Takami H."/>
        </authorList>
    </citation>
    <scope>NUCLEOTIDE SEQUENCE</scope>
    <source>
        <strain evidence="2">Expedition CK06-06</strain>
    </source>
</reference>
<feature type="non-terminal residue" evidence="2">
    <location>
        <position position="102"/>
    </location>
</feature>
<name>X1G2G1_9ZZZZ</name>